<dbReference type="Pfam" id="PF13041">
    <property type="entry name" value="PPR_2"/>
    <property type="match status" value="4"/>
</dbReference>
<evidence type="ECO:0000256" key="1">
    <source>
        <dbReference type="ARBA" id="ARBA00022737"/>
    </source>
</evidence>
<feature type="repeat" description="PPR" evidence="2">
    <location>
        <begin position="370"/>
        <end position="404"/>
    </location>
</feature>
<dbReference type="SUPFAM" id="SSF48452">
    <property type="entry name" value="TPR-like"/>
    <property type="match status" value="1"/>
</dbReference>
<dbReference type="InterPro" id="IPR046848">
    <property type="entry name" value="E_motif"/>
</dbReference>
<dbReference type="OMA" id="MEIHECL"/>
<sequence>MPWRKVVLVRGASIVSRDFSTRLAPGKAKRSGRHSTFFDNRRQQQGKSALPGGLDNALVWIDSHQQEDCAPAYGNLLRDCGELAAGKKIHEHVVKNGYYENVYVGNHLVQMYSKCGSLEDAKKVFDGMRRRDSISWSKMIAGYVRHGLAREAIKLYKAMAIDPDGFTFSAVLNACSSLGPRALEVGKEIHAHMKRIWLKPDVFVDSALVTMFAKCGSLKESREVFDDCRWKDVLFWNSMIVAYSQSGHPREAIELFKSMGSSSPPVEPNAITYTTVLAACSAVEDLEQGKEVHRQMVDAGFQFDAAAENSLVNMYAKCGSITEAREVFDGMKQRTVVSWTGIISAYVRKGHPREALDLYRKMGSEGVEPNGITFASVLSACSSLGALEEGKAVHAQMKAAGYKPDLAVANALVSLYGKCGSVDSARKVFDRMKIRNVVSWTAMISAYAHHRHSEEAIQLYKAMDLEGVQASSFIYGTVLTACSQAGLLESARHYFGCLTRDCGAPAKLEDYVCMATVLGRAGRLAEAEELLAVMPFEAEFVAWMGLLAACKAHNDVERGARVAEVLFRLEPLNEAPYVLLSNIYVAAGRQEEAARVRRKMGDVIAAAGSGESIIVS</sequence>
<dbReference type="Gene3D" id="1.25.40.10">
    <property type="entry name" value="Tetratricopeptide repeat domain"/>
    <property type="match status" value="5"/>
</dbReference>
<dbReference type="PANTHER" id="PTHR24015">
    <property type="entry name" value="OS07G0578800 PROTEIN-RELATED"/>
    <property type="match status" value="1"/>
</dbReference>
<feature type="repeat" description="PPR" evidence="2">
    <location>
        <begin position="335"/>
        <end position="369"/>
    </location>
</feature>
<dbReference type="PANTHER" id="PTHR24015:SF548">
    <property type="entry name" value="OS08G0340900 PROTEIN"/>
    <property type="match status" value="1"/>
</dbReference>
<dbReference type="InterPro" id="IPR002885">
    <property type="entry name" value="PPR_rpt"/>
</dbReference>
<evidence type="ECO:0000313" key="3">
    <source>
        <dbReference type="EMBL" id="EFJ24820.1"/>
    </source>
</evidence>
<feature type="repeat" description="PPR" evidence="2">
    <location>
        <begin position="436"/>
        <end position="470"/>
    </location>
</feature>
<dbReference type="eggNOG" id="KOG4197">
    <property type="taxonomic scope" value="Eukaryota"/>
</dbReference>
<name>D8RS73_SELML</name>
<feature type="repeat" description="PPR" evidence="2">
    <location>
        <begin position="232"/>
        <end position="266"/>
    </location>
</feature>
<dbReference type="Proteomes" id="UP000001514">
    <property type="component" value="Unassembled WGS sequence"/>
</dbReference>
<keyword evidence="4" id="KW-1185">Reference proteome</keyword>
<keyword evidence="1" id="KW-0677">Repeat</keyword>
<evidence type="ECO:0000256" key="2">
    <source>
        <dbReference type="PROSITE-ProRule" id="PRU00708"/>
    </source>
</evidence>
<accession>D8RS73</accession>
<dbReference type="GO" id="GO:0003723">
    <property type="term" value="F:RNA binding"/>
    <property type="evidence" value="ECO:0007669"/>
    <property type="project" value="InterPro"/>
</dbReference>
<dbReference type="PROSITE" id="PS51375">
    <property type="entry name" value="PPR"/>
    <property type="match status" value="8"/>
</dbReference>
<dbReference type="FunFam" id="1.25.40.10:FF:000381">
    <property type="entry name" value="Pentatricopeptide repeat-containing protein"/>
    <property type="match status" value="1"/>
</dbReference>
<proteinExistence type="predicted"/>
<feature type="repeat" description="PPR" evidence="2">
    <location>
        <begin position="304"/>
        <end position="334"/>
    </location>
</feature>
<feature type="repeat" description="PPR" evidence="2">
    <location>
        <begin position="101"/>
        <end position="135"/>
    </location>
</feature>
<dbReference type="Gramene" id="EFJ24820">
    <property type="protein sequence ID" value="EFJ24820"/>
    <property type="gene ID" value="SELMODRAFT_100621"/>
</dbReference>
<reference evidence="3 4" key="1">
    <citation type="journal article" date="2011" name="Science">
        <title>The Selaginella genome identifies genetic changes associated with the evolution of vascular plants.</title>
        <authorList>
            <person name="Banks J.A."/>
            <person name="Nishiyama T."/>
            <person name="Hasebe M."/>
            <person name="Bowman J.L."/>
            <person name="Gribskov M."/>
            <person name="dePamphilis C."/>
            <person name="Albert V.A."/>
            <person name="Aono N."/>
            <person name="Aoyama T."/>
            <person name="Ambrose B.A."/>
            <person name="Ashton N.W."/>
            <person name="Axtell M.J."/>
            <person name="Barker E."/>
            <person name="Barker M.S."/>
            <person name="Bennetzen J.L."/>
            <person name="Bonawitz N.D."/>
            <person name="Chapple C."/>
            <person name="Cheng C."/>
            <person name="Correa L.G."/>
            <person name="Dacre M."/>
            <person name="DeBarry J."/>
            <person name="Dreyer I."/>
            <person name="Elias M."/>
            <person name="Engstrom E.M."/>
            <person name="Estelle M."/>
            <person name="Feng L."/>
            <person name="Finet C."/>
            <person name="Floyd S.K."/>
            <person name="Frommer W.B."/>
            <person name="Fujita T."/>
            <person name="Gramzow L."/>
            <person name="Gutensohn M."/>
            <person name="Harholt J."/>
            <person name="Hattori M."/>
            <person name="Heyl A."/>
            <person name="Hirai T."/>
            <person name="Hiwatashi Y."/>
            <person name="Ishikawa M."/>
            <person name="Iwata M."/>
            <person name="Karol K.G."/>
            <person name="Koehler B."/>
            <person name="Kolukisaoglu U."/>
            <person name="Kubo M."/>
            <person name="Kurata T."/>
            <person name="Lalonde S."/>
            <person name="Li K."/>
            <person name="Li Y."/>
            <person name="Litt A."/>
            <person name="Lyons E."/>
            <person name="Manning G."/>
            <person name="Maruyama T."/>
            <person name="Michael T.P."/>
            <person name="Mikami K."/>
            <person name="Miyazaki S."/>
            <person name="Morinaga S."/>
            <person name="Murata T."/>
            <person name="Mueller-Roeber B."/>
            <person name="Nelson D.R."/>
            <person name="Obara M."/>
            <person name="Oguri Y."/>
            <person name="Olmstead R.G."/>
            <person name="Onodera N."/>
            <person name="Petersen B.L."/>
            <person name="Pils B."/>
            <person name="Prigge M."/>
            <person name="Rensing S.A."/>
            <person name="Riano-Pachon D.M."/>
            <person name="Roberts A.W."/>
            <person name="Sato Y."/>
            <person name="Scheller H.V."/>
            <person name="Schulz B."/>
            <person name="Schulz C."/>
            <person name="Shakirov E.V."/>
            <person name="Shibagaki N."/>
            <person name="Shinohara N."/>
            <person name="Shippen D.E."/>
            <person name="Soerensen I."/>
            <person name="Sotooka R."/>
            <person name="Sugimoto N."/>
            <person name="Sugita M."/>
            <person name="Sumikawa N."/>
            <person name="Tanurdzic M."/>
            <person name="Theissen G."/>
            <person name="Ulvskov P."/>
            <person name="Wakazuki S."/>
            <person name="Weng J.K."/>
            <person name="Willats W.W."/>
            <person name="Wipf D."/>
            <person name="Wolf P.G."/>
            <person name="Yang L."/>
            <person name="Zimmer A.D."/>
            <person name="Zhu Q."/>
            <person name="Mitros T."/>
            <person name="Hellsten U."/>
            <person name="Loque D."/>
            <person name="Otillar R."/>
            <person name="Salamov A."/>
            <person name="Schmutz J."/>
            <person name="Shapiro H."/>
            <person name="Lindquist E."/>
            <person name="Lucas S."/>
            <person name="Rokhsar D."/>
            <person name="Grigoriev I.V."/>
        </authorList>
    </citation>
    <scope>NUCLEOTIDE SEQUENCE [LARGE SCALE GENOMIC DNA]</scope>
</reference>
<feature type="repeat" description="PPR" evidence="2">
    <location>
        <begin position="405"/>
        <end position="435"/>
    </location>
</feature>
<dbReference type="AlphaFoldDB" id="D8RS73"/>
<gene>
    <name evidence="3" type="ORF">SELMODRAFT_100621</name>
</gene>
<evidence type="ECO:0008006" key="5">
    <source>
        <dbReference type="Google" id="ProtNLM"/>
    </source>
</evidence>
<protein>
    <recommendedName>
        <fullName evidence="5">Pentacotripeptide-repeat region of PRORP domain-containing protein</fullName>
    </recommendedName>
</protein>
<dbReference type="FunFam" id="1.25.40.10:FF:000090">
    <property type="entry name" value="Pentatricopeptide repeat-containing protein, chloroplastic"/>
    <property type="match status" value="1"/>
</dbReference>
<dbReference type="InterPro" id="IPR011990">
    <property type="entry name" value="TPR-like_helical_dom_sf"/>
</dbReference>
<dbReference type="STRING" id="88036.D8RS73"/>
<dbReference type="EMBL" id="GL377588">
    <property type="protein sequence ID" value="EFJ24820.1"/>
    <property type="molecule type" value="Genomic_DNA"/>
</dbReference>
<feature type="repeat" description="PPR" evidence="2">
    <location>
        <begin position="269"/>
        <end position="303"/>
    </location>
</feature>
<dbReference type="InterPro" id="IPR046960">
    <property type="entry name" value="PPR_At4g14850-like_plant"/>
</dbReference>
<evidence type="ECO:0000313" key="4">
    <source>
        <dbReference type="Proteomes" id="UP000001514"/>
    </source>
</evidence>
<dbReference type="Pfam" id="PF01535">
    <property type="entry name" value="PPR"/>
    <property type="match status" value="2"/>
</dbReference>
<dbReference type="GO" id="GO:0009451">
    <property type="term" value="P:RNA modification"/>
    <property type="evidence" value="ECO:0007669"/>
    <property type="project" value="InterPro"/>
</dbReference>
<organism evidence="4">
    <name type="scientific">Selaginella moellendorffii</name>
    <name type="common">Spikemoss</name>
    <dbReference type="NCBI Taxonomy" id="88036"/>
    <lineage>
        <taxon>Eukaryota</taxon>
        <taxon>Viridiplantae</taxon>
        <taxon>Streptophyta</taxon>
        <taxon>Embryophyta</taxon>
        <taxon>Tracheophyta</taxon>
        <taxon>Lycopodiopsida</taxon>
        <taxon>Selaginellales</taxon>
        <taxon>Selaginellaceae</taxon>
        <taxon>Selaginella</taxon>
    </lineage>
</organism>
<dbReference type="Pfam" id="PF20431">
    <property type="entry name" value="E_motif"/>
    <property type="match status" value="1"/>
</dbReference>
<dbReference type="InParanoid" id="D8RS73"/>
<dbReference type="FunFam" id="1.25.40.10:FF:000031">
    <property type="entry name" value="Pentatricopeptide repeat-containing protein mitochondrial"/>
    <property type="match status" value="2"/>
</dbReference>
<dbReference type="NCBIfam" id="TIGR00756">
    <property type="entry name" value="PPR"/>
    <property type="match status" value="8"/>
</dbReference>
<dbReference type="KEGG" id="smo:SELMODRAFT_100621"/>
<dbReference type="HOGENOM" id="CLU_002706_15_6_1"/>